<dbReference type="InterPro" id="IPR008875">
    <property type="entry name" value="TraX"/>
</dbReference>
<proteinExistence type="predicted"/>
<reference evidence="2 3" key="1">
    <citation type="submission" date="2021-07" db="EMBL/GenBank/DDBJ databases">
        <title>Clostridium weizhouense sp. nov., an anaerobic bacterium isolated from activated sludge of Petroleum wastewater.</title>
        <authorList>
            <person name="Li Q."/>
        </authorList>
    </citation>
    <scope>NUCLEOTIDE SEQUENCE [LARGE SCALE GENOMIC DNA]</scope>
    <source>
        <strain evidence="2 3">YB-6</strain>
    </source>
</reference>
<feature type="transmembrane region" description="Helical" evidence="1">
    <location>
        <begin position="252"/>
        <end position="271"/>
    </location>
</feature>
<feature type="transmembrane region" description="Helical" evidence="1">
    <location>
        <begin position="159"/>
        <end position="187"/>
    </location>
</feature>
<protein>
    <submittedName>
        <fullName evidence="2">Conjugal transfer protein TraX</fullName>
    </submittedName>
</protein>
<organism evidence="2 3">
    <name type="scientific">Clostridium weizhouense</name>
    <dbReference type="NCBI Taxonomy" id="2859781"/>
    <lineage>
        <taxon>Bacteria</taxon>
        <taxon>Bacillati</taxon>
        <taxon>Bacillota</taxon>
        <taxon>Clostridia</taxon>
        <taxon>Eubacteriales</taxon>
        <taxon>Clostridiaceae</taxon>
        <taxon>Clostridium</taxon>
    </lineage>
</organism>
<feature type="transmembrane region" description="Helical" evidence="1">
    <location>
        <begin position="222"/>
        <end position="240"/>
    </location>
</feature>
<keyword evidence="1" id="KW-0472">Membrane</keyword>
<gene>
    <name evidence="2" type="ORF">KYD98_05675</name>
</gene>
<dbReference type="Pfam" id="PF05857">
    <property type="entry name" value="TraX"/>
    <property type="match status" value="1"/>
</dbReference>
<dbReference type="EMBL" id="JAHXPT010000003">
    <property type="protein sequence ID" value="MBW6409574.1"/>
    <property type="molecule type" value="Genomic_DNA"/>
</dbReference>
<evidence type="ECO:0000313" key="3">
    <source>
        <dbReference type="Proteomes" id="UP001519921"/>
    </source>
</evidence>
<feature type="transmembrane region" description="Helical" evidence="1">
    <location>
        <begin position="131"/>
        <end position="153"/>
    </location>
</feature>
<feature type="transmembrane region" description="Helical" evidence="1">
    <location>
        <begin position="12"/>
        <end position="30"/>
    </location>
</feature>
<name>A0ABS7ALP6_9CLOT</name>
<dbReference type="RefSeq" id="WP_219778628.1">
    <property type="nucleotide sequence ID" value="NZ_JAHXPT010000003.1"/>
</dbReference>
<feature type="transmembrane region" description="Helical" evidence="1">
    <location>
        <begin position="36"/>
        <end position="56"/>
    </location>
</feature>
<feature type="transmembrane region" description="Helical" evidence="1">
    <location>
        <begin position="68"/>
        <end position="86"/>
    </location>
</feature>
<evidence type="ECO:0000313" key="2">
    <source>
        <dbReference type="EMBL" id="MBW6409574.1"/>
    </source>
</evidence>
<keyword evidence="1" id="KW-0812">Transmembrane</keyword>
<accession>A0ABS7ALP6</accession>
<keyword evidence="1" id="KW-1133">Transmembrane helix</keyword>
<feature type="transmembrane region" description="Helical" evidence="1">
    <location>
        <begin position="194"/>
        <end position="210"/>
    </location>
</feature>
<dbReference type="Proteomes" id="UP001519921">
    <property type="component" value="Unassembled WGS sequence"/>
</dbReference>
<comment type="caution">
    <text evidence="2">The sequence shown here is derived from an EMBL/GenBank/DDBJ whole genome shotgun (WGS) entry which is preliminary data.</text>
</comment>
<evidence type="ECO:0000256" key="1">
    <source>
        <dbReference type="SAM" id="Phobius"/>
    </source>
</evidence>
<sequence length="272" mass="31348">MKLFKEGFDGFTIKILALILMTFDHIAYFMPTTMNVPIWFHWIGRIVAPLFIFMVVEGFYHTSNRKKYIIRLYLWSIIMGLGNSLVQKVVPHPTGMPIINNMFATLFLTTLYLQGIEFIKRFKDEKSSKHMALGLSLIIIPSLLGIVVVSILFVLPPSIVQLVFLLVPTPFLVEGGIAWVALGVILYLCRDKKVALFIAYTLFTLFIYIVNAHGDYSLSNSFLSNYQWIMIGALPFMLLYNDKKGRGMKYLFYLYYPLHVYILYILGILLIK</sequence>
<keyword evidence="3" id="KW-1185">Reference proteome</keyword>
<feature type="transmembrane region" description="Helical" evidence="1">
    <location>
        <begin position="98"/>
        <end position="119"/>
    </location>
</feature>